<accession>A0A6C0L0J0</accession>
<dbReference type="AlphaFoldDB" id="A0A6C0L0J0"/>
<name>A0A6C0L0J0_9ZZZZ</name>
<organism evidence="1">
    <name type="scientific">viral metagenome</name>
    <dbReference type="NCBI Taxonomy" id="1070528"/>
    <lineage>
        <taxon>unclassified sequences</taxon>
        <taxon>metagenomes</taxon>
        <taxon>organismal metagenomes</taxon>
    </lineage>
</organism>
<sequence length="67" mass="7701">MVQVYTQNTNGNVILLCGDRKSFRCRQRAIDSNGLKVKPMKFMSLKQAHKKGNTIYGPVYFYTISKI</sequence>
<proteinExistence type="predicted"/>
<reference evidence="1" key="1">
    <citation type="journal article" date="2020" name="Nature">
        <title>Giant virus diversity and host interactions through global metagenomics.</title>
        <authorList>
            <person name="Schulz F."/>
            <person name="Roux S."/>
            <person name="Paez-Espino D."/>
            <person name="Jungbluth S."/>
            <person name="Walsh D.A."/>
            <person name="Denef V.J."/>
            <person name="McMahon K.D."/>
            <person name="Konstantinidis K.T."/>
            <person name="Eloe-Fadrosh E.A."/>
            <person name="Kyrpides N.C."/>
            <person name="Woyke T."/>
        </authorList>
    </citation>
    <scope>NUCLEOTIDE SEQUENCE</scope>
    <source>
        <strain evidence="1">GVMAG-S-ERX555907-94</strain>
    </source>
</reference>
<evidence type="ECO:0000313" key="1">
    <source>
        <dbReference type="EMBL" id="QHU23339.1"/>
    </source>
</evidence>
<protein>
    <submittedName>
        <fullName evidence="1">Uncharacterized protein</fullName>
    </submittedName>
</protein>
<dbReference type="EMBL" id="MN741027">
    <property type="protein sequence ID" value="QHU23339.1"/>
    <property type="molecule type" value="Genomic_DNA"/>
</dbReference>